<accession>A0A1X0E2A0</accession>
<name>A0A1X0E2A0_9MYCO</name>
<dbReference type="AlphaFoldDB" id="A0A1X0E2A0"/>
<evidence type="ECO:0000313" key="2">
    <source>
        <dbReference type="Proteomes" id="UP000192713"/>
    </source>
</evidence>
<reference evidence="1 2" key="1">
    <citation type="submission" date="2017-02" db="EMBL/GenBank/DDBJ databases">
        <title>The new phylogeny of genus Mycobacterium.</title>
        <authorList>
            <person name="Tortoli E."/>
            <person name="Trovato A."/>
            <person name="Cirillo D.M."/>
        </authorList>
    </citation>
    <scope>NUCLEOTIDE SEQUENCE [LARGE SCALE GENOMIC DNA]</scope>
    <source>
        <strain evidence="1 2">DSM 45093</strain>
    </source>
</reference>
<dbReference type="PANTHER" id="PTHR21174">
    <property type="match status" value="1"/>
</dbReference>
<sequence length="224" mass="24791">MPRKPEVVNEPERYRTADLLGAWHSLIGRHSAKSGTDDVGRQLLASWSEPHRRYHNVIHLREVLRHVDQLAAHAVTPDAVRLAAWYHDAVYNGFSDDEQNSAARAETELADLNVAPALVLEVARLVRLSASHTPDAGDRNGQVLCDADLAVLASTAESYAAYAAAVRAEYAHVTEKEFRLGRSKILRSLLDGPALYRTAPARAQWEAAARVNLNTELERLESTE</sequence>
<dbReference type="PANTHER" id="PTHR21174:SF0">
    <property type="entry name" value="HD PHOSPHOHYDROLASE FAMILY PROTEIN-RELATED"/>
    <property type="match status" value="1"/>
</dbReference>
<keyword evidence="1" id="KW-0378">Hydrolase</keyword>
<comment type="caution">
    <text evidence="1">The sequence shown here is derived from an EMBL/GenBank/DDBJ whole genome shotgun (WGS) entry which is preliminary data.</text>
</comment>
<gene>
    <name evidence="1" type="ORF">BST28_14125</name>
</gene>
<proteinExistence type="predicted"/>
<dbReference type="Gene3D" id="1.10.3210.10">
    <property type="entry name" value="Hypothetical protein af1432"/>
    <property type="match status" value="1"/>
</dbReference>
<organism evidence="1 2">
    <name type="scientific">Mycolicibacter kumamotonensis</name>
    <dbReference type="NCBI Taxonomy" id="354243"/>
    <lineage>
        <taxon>Bacteria</taxon>
        <taxon>Bacillati</taxon>
        <taxon>Actinomycetota</taxon>
        <taxon>Actinomycetes</taxon>
        <taxon>Mycobacteriales</taxon>
        <taxon>Mycobacteriaceae</taxon>
        <taxon>Mycolicibacter</taxon>
    </lineage>
</organism>
<dbReference type="EMBL" id="MVHU01000020">
    <property type="protein sequence ID" value="ORA78747.1"/>
    <property type="molecule type" value="Genomic_DNA"/>
</dbReference>
<dbReference type="PIRSF" id="PIRSF035170">
    <property type="entry name" value="HD_phosphohydro"/>
    <property type="match status" value="1"/>
</dbReference>
<evidence type="ECO:0000313" key="1">
    <source>
        <dbReference type="EMBL" id="ORA78747.1"/>
    </source>
</evidence>
<dbReference type="InterPro" id="IPR009218">
    <property type="entry name" value="HD_phosphohydro"/>
</dbReference>
<dbReference type="Proteomes" id="UP000192713">
    <property type="component" value="Unassembled WGS sequence"/>
</dbReference>
<dbReference type="GO" id="GO:0016787">
    <property type="term" value="F:hydrolase activity"/>
    <property type="evidence" value="ECO:0007669"/>
    <property type="project" value="UniProtKB-KW"/>
</dbReference>
<dbReference type="SUPFAM" id="SSF109604">
    <property type="entry name" value="HD-domain/PDEase-like"/>
    <property type="match status" value="1"/>
</dbReference>
<protein>
    <submittedName>
        <fullName evidence="1">Metal-dependent phosphohydrolase</fullName>
    </submittedName>
</protein>